<evidence type="ECO:0000313" key="11">
    <source>
        <dbReference type="WBParaSite" id="BXY_0749500.1"/>
    </source>
</evidence>
<feature type="active site" description="Proton donor" evidence="4">
    <location>
        <position position="49"/>
    </location>
</feature>
<dbReference type="InterPro" id="IPR018170">
    <property type="entry name" value="Aldo/ket_reductase_CS"/>
</dbReference>
<dbReference type="EMBL" id="CAJFDI010000004">
    <property type="protein sequence ID" value="CAD5226757.1"/>
    <property type="molecule type" value="Genomic_DNA"/>
</dbReference>
<dbReference type="EMBL" id="CAJFCV020000004">
    <property type="protein sequence ID" value="CAG9116190.1"/>
    <property type="molecule type" value="Genomic_DNA"/>
</dbReference>
<keyword evidence="3" id="KW-0560">Oxidoreductase</keyword>
<proteinExistence type="inferred from homology"/>
<dbReference type="InterPro" id="IPR036812">
    <property type="entry name" value="NAD(P)_OxRdtase_dom_sf"/>
</dbReference>
<evidence type="ECO:0000313" key="8">
    <source>
        <dbReference type="EMBL" id="CAD5226757.1"/>
    </source>
</evidence>
<reference evidence="11" key="1">
    <citation type="submission" date="2016-11" db="UniProtKB">
        <authorList>
            <consortium name="WormBaseParasite"/>
        </authorList>
    </citation>
    <scope>IDENTIFICATION</scope>
</reference>
<accession>A0A1I7S3B4</accession>
<dbReference type="FunFam" id="3.20.20.100:FF:000002">
    <property type="entry name" value="2,5-diketo-D-gluconic acid reductase A"/>
    <property type="match status" value="1"/>
</dbReference>
<evidence type="ECO:0000259" key="7">
    <source>
        <dbReference type="Pfam" id="PF00248"/>
    </source>
</evidence>
<dbReference type="Pfam" id="PF00248">
    <property type="entry name" value="Aldo_ket_red"/>
    <property type="match status" value="1"/>
</dbReference>
<feature type="site" description="Lowers pKa of active site Tyr" evidence="6">
    <location>
        <position position="78"/>
    </location>
</feature>
<dbReference type="SMR" id="A0A1I7S3B4"/>
<feature type="binding site" evidence="5">
    <location>
        <position position="110"/>
    </location>
    <ligand>
        <name>substrate</name>
    </ligand>
</feature>
<sequence>MDTNGVDYIKSKMPTIGLGTYLMTSPDVEEAVKEALKCGYRMIDTAQVYRNEKYIGEALKECERDLGIKREEIFLISKLHPRSNGAAAYDSVKESLRALDTNYIDLFLIHWPGKTRFKASDKRNQQARIDAWRGLEKAYEEGLVRAIGVSNFELAHLEHLFSFSSVHPAVNQCEFHPLYRPNEVIEWCRNNNVHFQAYSSLGTSDSNILLDDNKFQRIAAQLNCTIPQLLLAYALSQGISVLPKSTNPCHIRENFDAIKIKLNPDQIRTMEIEQDHKLCWDPSKVY</sequence>
<dbReference type="Gene3D" id="3.20.20.100">
    <property type="entry name" value="NADP-dependent oxidoreductase domain"/>
    <property type="match status" value="1"/>
</dbReference>
<dbReference type="OrthoDB" id="416253at2759"/>
<organism evidence="9 11">
    <name type="scientific">Bursaphelenchus xylophilus</name>
    <name type="common">Pinewood nematode worm</name>
    <name type="synonym">Aphelenchoides xylophilus</name>
    <dbReference type="NCBI Taxonomy" id="6326"/>
    <lineage>
        <taxon>Eukaryota</taxon>
        <taxon>Metazoa</taxon>
        <taxon>Ecdysozoa</taxon>
        <taxon>Nematoda</taxon>
        <taxon>Chromadorea</taxon>
        <taxon>Rhabditida</taxon>
        <taxon>Tylenchina</taxon>
        <taxon>Tylenchomorpha</taxon>
        <taxon>Aphelenchoidea</taxon>
        <taxon>Aphelenchoididae</taxon>
        <taxon>Bursaphelenchus</taxon>
    </lineage>
</organism>
<dbReference type="InterPro" id="IPR020471">
    <property type="entry name" value="AKR"/>
</dbReference>
<dbReference type="PANTHER" id="PTHR43827">
    <property type="entry name" value="2,5-DIKETO-D-GLUCONIC ACID REDUCTASE"/>
    <property type="match status" value="1"/>
</dbReference>
<dbReference type="Proteomes" id="UP000659654">
    <property type="component" value="Unassembled WGS sequence"/>
</dbReference>
<evidence type="ECO:0000256" key="2">
    <source>
        <dbReference type="ARBA" id="ARBA00022857"/>
    </source>
</evidence>
<dbReference type="PIRSF" id="PIRSF000097">
    <property type="entry name" value="AKR"/>
    <property type="match status" value="1"/>
</dbReference>
<dbReference type="Proteomes" id="UP000095284">
    <property type="component" value="Unplaced"/>
</dbReference>
<evidence type="ECO:0000313" key="10">
    <source>
        <dbReference type="Proteomes" id="UP000659654"/>
    </source>
</evidence>
<evidence type="ECO:0000256" key="4">
    <source>
        <dbReference type="PIRSR" id="PIRSR000097-1"/>
    </source>
</evidence>
<dbReference type="SUPFAM" id="SSF51430">
    <property type="entry name" value="NAD(P)-linked oxidoreductase"/>
    <property type="match status" value="1"/>
</dbReference>
<reference evidence="8" key="2">
    <citation type="submission" date="2020-09" db="EMBL/GenBank/DDBJ databases">
        <authorList>
            <person name="Kikuchi T."/>
        </authorList>
    </citation>
    <scope>NUCLEOTIDE SEQUENCE</scope>
    <source>
        <strain evidence="8">Ka4C1</strain>
    </source>
</reference>
<keyword evidence="2" id="KW-0521">NADP</keyword>
<dbReference type="WBParaSite" id="BXY_0749500.1">
    <property type="protein sequence ID" value="BXY_0749500.1"/>
    <property type="gene ID" value="BXY_0749500"/>
</dbReference>
<dbReference type="eggNOG" id="KOG1577">
    <property type="taxonomic scope" value="Eukaryota"/>
</dbReference>
<name>A0A1I7S3B4_BURXY</name>
<comment type="similarity">
    <text evidence="1">Belongs to the aldo/keto reductase family.</text>
</comment>
<evidence type="ECO:0000313" key="9">
    <source>
        <dbReference type="Proteomes" id="UP000095284"/>
    </source>
</evidence>
<protein>
    <submittedName>
        <fullName evidence="8">(pine wood nematode) hypothetical protein</fullName>
    </submittedName>
    <submittedName>
        <fullName evidence="11">Aldo_ket_red domain-containing protein</fullName>
    </submittedName>
</protein>
<dbReference type="PANTHER" id="PTHR43827:SF3">
    <property type="entry name" value="NADP-DEPENDENT OXIDOREDUCTASE DOMAIN-CONTAINING PROTEIN"/>
    <property type="match status" value="1"/>
</dbReference>
<dbReference type="AlphaFoldDB" id="A0A1I7S3B4"/>
<gene>
    <name evidence="8" type="ORF">BXYJ_LOCUS9302</name>
</gene>
<dbReference type="PRINTS" id="PR00069">
    <property type="entry name" value="ALDKETRDTASE"/>
</dbReference>
<keyword evidence="10" id="KW-1185">Reference proteome</keyword>
<evidence type="ECO:0000256" key="3">
    <source>
        <dbReference type="ARBA" id="ARBA00023002"/>
    </source>
</evidence>
<evidence type="ECO:0000256" key="1">
    <source>
        <dbReference type="ARBA" id="ARBA00007905"/>
    </source>
</evidence>
<dbReference type="InterPro" id="IPR023210">
    <property type="entry name" value="NADP_OxRdtase_dom"/>
</dbReference>
<evidence type="ECO:0000256" key="6">
    <source>
        <dbReference type="PIRSR" id="PIRSR000097-3"/>
    </source>
</evidence>
<dbReference type="PROSITE" id="PS00062">
    <property type="entry name" value="ALDOKETO_REDUCTASE_2"/>
    <property type="match status" value="1"/>
</dbReference>
<dbReference type="GO" id="GO:0016616">
    <property type="term" value="F:oxidoreductase activity, acting on the CH-OH group of donors, NAD or NADP as acceptor"/>
    <property type="evidence" value="ECO:0007669"/>
    <property type="project" value="UniProtKB-ARBA"/>
</dbReference>
<dbReference type="Proteomes" id="UP000582659">
    <property type="component" value="Unassembled WGS sequence"/>
</dbReference>
<feature type="domain" description="NADP-dependent oxidoreductase" evidence="7">
    <location>
        <begin position="16"/>
        <end position="271"/>
    </location>
</feature>
<evidence type="ECO:0000256" key="5">
    <source>
        <dbReference type="PIRSR" id="PIRSR000097-2"/>
    </source>
</evidence>